<name>A0AAP3A4N3_ECOLX</name>
<dbReference type="EMBL" id="JAOVKC010001305">
    <property type="protein sequence ID" value="MCV5626206.1"/>
    <property type="molecule type" value="Genomic_DNA"/>
</dbReference>
<evidence type="ECO:0000313" key="1">
    <source>
        <dbReference type="EMBL" id="MCV5626206.1"/>
    </source>
</evidence>
<sequence length="79" mass="8904">MGRAQFDYQNGKLTLTSYDLIPVNLKGSDGKFVQDEIIKDPELYNTLLAYQEQGQEKLNERIGDTDGLLIGNRSVVRAK</sequence>
<dbReference type="GO" id="GO:0008768">
    <property type="term" value="F:UDP-sugar diphosphatase activity"/>
    <property type="evidence" value="ECO:0007669"/>
    <property type="project" value="UniProtKB-EC"/>
</dbReference>
<dbReference type="EC" id="3.6.1.45" evidence="1"/>
<dbReference type="GO" id="GO:0008253">
    <property type="term" value="F:5'-nucleotidase activity"/>
    <property type="evidence" value="ECO:0007669"/>
    <property type="project" value="UniProtKB-EC"/>
</dbReference>
<keyword evidence="1" id="KW-0378">Hydrolase</keyword>
<dbReference type="EC" id="3.1.3.5" evidence="1"/>
<dbReference type="AlphaFoldDB" id="A0AAP3A4N3"/>
<evidence type="ECO:0000313" key="2">
    <source>
        <dbReference type="Proteomes" id="UP001208624"/>
    </source>
</evidence>
<proteinExistence type="predicted"/>
<accession>A0AAP3A4N3</accession>
<reference evidence="1" key="1">
    <citation type="submission" date="2023-06" db="EMBL/GenBank/DDBJ databases">
        <title>Deciphering the underlying mechanisms mediating the transmission of blaNDM gene from human to animals in China.</title>
        <authorList>
            <person name="Chen K."/>
            <person name="Chen S."/>
        </authorList>
    </citation>
    <scope>NUCLEOTIDE SEQUENCE</scope>
    <source>
        <strain evidence="1">1199</strain>
    </source>
</reference>
<comment type="caution">
    <text evidence="1">The sequence shown here is derived from an EMBL/GenBank/DDBJ whole genome shotgun (WGS) entry which is preliminary data.</text>
</comment>
<gene>
    <name evidence="1" type="primary">ushA</name>
    <name evidence="1" type="ORF">OFN31_31750</name>
</gene>
<organism evidence="1 2">
    <name type="scientific">Escherichia coli</name>
    <dbReference type="NCBI Taxonomy" id="562"/>
    <lineage>
        <taxon>Bacteria</taxon>
        <taxon>Pseudomonadati</taxon>
        <taxon>Pseudomonadota</taxon>
        <taxon>Gammaproteobacteria</taxon>
        <taxon>Enterobacterales</taxon>
        <taxon>Enterobacteriaceae</taxon>
        <taxon>Escherichia</taxon>
    </lineage>
</organism>
<dbReference type="Proteomes" id="UP001208624">
    <property type="component" value="Unassembled WGS sequence"/>
</dbReference>
<protein>
    <submittedName>
        <fullName evidence="1">Bifunctional UDP-sugar hydrolase/5'-nucleotidase</fullName>
        <ecNumber evidence="1">3.1.3.5</ecNumber>
        <ecNumber evidence="1">3.6.1.45</ecNumber>
    </submittedName>
</protein>
<feature type="non-terminal residue" evidence="1">
    <location>
        <position position="79"/>
    </location>
</feature>